<dbReference type="GeneID" id="79314389"/>
<evidence type="ECO:0000313" key="2">
    <source>
        <dbReference type="EMBL" id="MFC7315424.1"/>
    </source>
</evidence>
<name>A0ABD6A484_9EURY</name>
<proteinExistence type="predicted"/>
<feature type="compositionally biased region" description="Polar residues" evidence="1">
    <location>
        <begin position="244"/>
        <end position="254"/>
    </location>
</feature>
<comment type="caution">
    <text evidence="2">The sequence shown here is derived from an EMBL/GenBank/DDBJ whole genome shotgun (WGS) entry which is preliminary data.</text>
</comment>
<dbReference type="EMBL" id="JBHTBF010000001">
    <property type="protein sequence ID" value="MFC7315424.1"/>
    <property type="molecule type" value="Genomic_DNA"/>
</dbReference>
<evidence type="ECO:0000313" key="3">
    <source>
        <dbReference type="Proteomes" id="UP001596547"/>
    </source>
</evidence>
<feature type="compositionally biased region" description="Basic residues" evidence="1">
    <location>
        <begin position="261"/>
        <end position="272"/>
    </location>
</feature>
<feature type="region of interest" description="Disordered" evidence="1">
    <location>
        <begin position="244"/>
        <end position="272"/>
    </location>
</feature>
<protein>
    <submittedName>
        <fullName evidence="2">Uncharacterized protein</fullName>
    </submittedName>
</protein>
<reference evidence="2 3" key="1">
    <citation type="journal article" date="2019" name="Int. J. Syst. Evol. Microbiol.">
        <title>The Global Catalogue of Microorganisms (GCM) 10K type strain sequencing project: providing services to taxonomists for standard genome sequencing and annotation.</title>
        <authorList>
            <consortium name="The Broad Institute Genomics Platform"/>
            <consortium name="The Broad Institute Genome Sequencing Center for Infectious Disease"/>
            <person name="Wu L."/>
            <person name="Ma J."/>
        </authorList>
    </citation>
    <scope>NUCLEOTIDE SEQUENCE [LARGE SCALE GENOMIC DNA]</scope>
    <source>
        <strain evidence="2 3">PSR21</strain>
    </source>
</reference>
<keyword evidence="3" id="KW-1185">Reference proteome</keyword>
<dbReference type="AlphaFoldDB" id="A0ABD6A484"/>
<accession>A0ABD6A484</accession>
<feature type="region of interest" description="Disordered" evidence="1">
    <location>
        <begin position="206"/>
        <end position="229"/>
    </location>
</feature>
<gene>
    <name evidence="2" type="ORF">ACFQPE_01260</name>
</gene>
<dbReference type="Proteomes" id="UP001596547">
    <property type="component" value="Unassembled WGS sequence"/>
</dbReference>
<evidence type="ECO:0000256" key="1">
    <source>
        <dbReference type="SAM" id="MobiDB-lite"/>
    </source>
</evidence>
<organism evidence="2 3">
    <name type="scientific">Halomarina halobia</name>
    <dbReference type="NCBI Taxonomy" id="3033386"/>
    <lineage>
        <taxon>Archaea</taxon>
        <taxon>Methanobacteriati</taxon>
        <taxon>Methanobacteriota</taxon>
        <taxon>Stenosarchaea group</taxon>
        <taxon>Halobacteria</taxon>
        <taxon>Halobacteriales</taxon>
        <taxon>Natronomonadaceae</taxon>
        <taxon>Halomarina</taxon>
    </lineage>
</organism>
<dbReference type="RefSeq" id="WP_276304824.1">
    <property type="nucleotide sequence ID" value="NZ_CP119992.1"/>
</dbReference>
<sequence>MPDNDTQNADESSPDPSALVEGARGAVEELVDALGDGDGGVEDAVEAVEAFLRVVEEAEELLETVDVTEAAKSVDPSELPEAVDTDALSEGEVSGAVDLKRLHRLVELGEVWKSVDVREFWRNKRELDDAVTDLVGDEAAEEGDSIVDEVGGDGVDVDVSLDDSDEIPTEAIQTSAQQRIAESLDEFRETVLDARDRLEVAIETAQEQVPERDSASSRNPTAVSLAPRTRKRLDVGIVGRTSTVPTETRYSTAPNFDRIVGRRLRQRGKRDE</sequence>